<sequence>MSFWWTTHLLLRFYEHCEQLWMDDLAVFFDCWGSLVTSRARALAGRTWHARAVYRAHSIGAEDNRVTEIEDVYLGEDGSIQCVVAWKPSLIAIDSIIGRELRRRCEQHFEMRYGQKELQRRTAAIKRQTKKE</sequence>
<comment type="caution">
    <text evidence="1">The sequence shown here is derived from an EMBL/GenBank/DDBJ whole genome shotgun (WGS) entry which is preliminary data.</text>
</comment>
<proteinExistence type="predicted"/>
<dbReference type="VEuPathDB" id="FungiDB:CLCR_05223"/>
<accession>A0A1C1CKM5</accession>
<dbReference type="Proteomes" id="UP000094526">
    <property type="component" value="Unassembled WGS sequence"/>
</dbReference>
<gene>
    <name evidence="1" type="ORF">CLCR_05223</name>
</gene>
<name>A0A1C1CKM5_9EURO</name>
<evidence type="ECO:0000313" key="2">
    <source>
        <dbReference type="Proteomes" id="UP000094526"/>
    </source>
</evidence>
<organism evidence="1 2">
    <name type="scientific">Cladophialophora carrionii</name>
    <dbReference type="NCBI Taxonomy" id="86049"/>
    <lineage>
        <taxon>Eukaryota</taxon>
        <taxon>Fungi</taxon>
        <taxon>Dikarya</taxon>
        <taxon>Ascomycota</taxon>
        <taxon>Pezizomycotina</taxon>
        <taxon>Eurotiomycetes</taxon>
        <taxon>Chaetothyriomycetidae</taxon>
        <taxon>Chaetothyriales</taxon>
        <taxon>Herpotrichiellaceae</taxon>
        <taxon>Cladophialophora</taxon>
    </lineage>
</organism>
<protein>
    <submittedName>
        <fullName evidence="1">Uncharacterized protein</fullName>
    </submittedName>
</protein>
<evidence type="ECO:0000313" key="1">
    <source>
        <dbReference type="EMBL" id="OCT49039.1"/>
    </source>
</evidence>
<dbReference type="EMBL" id="LGRB01000011">
    <property type="protein sequence ID" value="OCT49039.1"/>
    <property type="molecule type" value="Genomic_DNA"/>
</dbReference>
<dbReference type="AlphaFoldDB" id="A0A1C1CKM5"/>
<keyword evidence="2" id="KW-1185">Reference proteome</keyword>
<dbReference type="OrthoDB" id="4160389at2759"/>
<reference evidence="2" key="1">
    <citation type="submission" date="2015-07" db="EMBL/GenBank/DDBJ databases">
        <authorList>
            <person name="Teixeira M.M."/>
            <person name="Souza R.C."/>
            <person name="Almeida L.G."/>
            <person name="Vicente V.A."/>
            <person name="de Hoog S."/>
            <person name="Bocca A.L."/>
            <person name="de Almeida S.R."/>
            <person name="Vasconcelos A.T."/>
            <person name="Felipe M.S."/>
        </authorList>
    </citation>
    <scope>NUCLEOTIDE SEQUENCE [LARGE SCALE GENOMIC DNA]</scope>
    <source>
        <strain evidence="2">KSF</strain>
    </source>
</reference>